<feature type="transmembrane region" description="Helical" evidence="1">
    <location>
        <begin position="115"/>
        <end position="133"/>
    </location>
</feature>
<reference evidence="4 5" key="1">
    <citation type="journal article" date="2014" name="BMC Biol.">
        <title>A comprehensive evaluation of rodent malaria parasite genomes and gene expression.</title>
        <authorList>
            <person name="Otto T.D."/>
            <person name="Bohme U."/>
            <person name="Jackson A.P."/>
            <person name="Hunt M."/>
            <person name="Franke-Fayard B."/>
            <person name="Hoeijmakers W.A."/>
            <person name="Religa A.A."/>
            <person name="Robertson L."/>
            <person name="Sanders M."/>
            <person name="Ogun S.A."/>
            <person name="Cunningham D."/>
            <person name="Erhart A."/>
            <person name="Billker O."/>
            <person name="Khan S.M."/>
            <person name="Stunnenberg H.G."/>
            <person name="Langhorne J."/>
            <person name="Holder A.A."/>
            <person name="Waters A.P."/>
            <person name="Newbold C.I."/>
            <person name="Pain A."/>
            <person name="Berriman M."/>
            <person name="Janse C.J."/>
        </authorList>
    </citation>
    <scope>NUCLEOTIDE SEQUENCE [LARGE SCALE GENOMIC DNA]</scope>
    <source>
        <strain evidence="3 4">17X</strain>
        <strain evidence="2 5">YM</strain>
    </source>
</reference>
<organism evidence="2 5">
    <name type="scientific">Plasmodium yoelii</name>
    <dbReference type="NCBI Taxonomy" id="5861"/>
    <lineage>
        <taxon>Eukaryota</taxon>
        <taxon>Sar</taxon>
        <taxon>Alveolata</taxon>
        <taxon>Apicomplexa</taxon>
        <taxon>Aconoidasida</taxon>
        <taxon>Haemosporida</taxon>
        <taxon>Plasmodiidae</taxon>
        <taxon>Plasmodium</taxon>
        <taxon>Plasmodium (Vinckeia)</taxon>
    </lineage>
</organism>
<dbReference type="VEuPathDB" id="PlasmoDB:PY06418"/>
<evidence type="ECO:0000313" key="3">
    <source>
        <dbReference type="EMBL" id="VTZ78310.1"/>
    </source>
</evidence>
<evidence type="ECO:0000313" key="4">
    <source>
        <dbReference type="Proteomes" id="UP000072874"/>
    </source>
</evidence>
<dbReference type="KEGG" id="pyo:PY17X_0911800"/>
<dbReference type="VEuPathDB" id="PlasmoDB:PY17X_0911800"/>
<dbReference type="PANTHER" id="PTHR31965">
    <property type="entry name" value="TRANSMEMBRANE PROTEIN 42"/>
    <property type="match status" value="1"/>
</dbReference>
<dbReference type="InterPro" id="IPR039632">
    <property type="entry name" value="TMEM42"/>
</dbReference>
<dbReference type="InterPro" id="IPR037185">
    <property type="entry name" value="EmrE-like"/>
</dbReference>
<evidence type="ECO:0000313" key="2">
    <source>
        <dbReference type="EMBL" id="CDU17893.1"/>
    </source>
</evidence>
<evidence type="ECO:0008006" key="6">
    <source>
        <dbReference type="Google" id="ProtNLM"/>
    </source>
</evidence>
<protein>
    <recommendedName>
        <fullName evidence="6">EamA domain-containing protein</fullName>
    </recommendedName>
</protein>
<sequence length="143" mass="16836">MDIYRMIKKIYNSNITNSLISSICGTLASAFFKKASDISILKKNYHLINITWIIEFLLRLIYFFLFIIFNLLMIKYYIILMKHYSAFLATIFNFSFNFFLTAIFGTLFFHEQRNAYWILGGAFIITGLILIMSDSINKENKSE</sequence>
<reference evidence="3" key="4">
    <citation type="submission" date="2019-05" db="EMBL/GenBank/DDBJ databases">
        <authorList>
            <consortium name="Pathogen Informatics"/>
        </authorList>
    </citation>
    <scope>NUCLEOTIDE SEQUENCE</scope>
    <source>
        <strain evidence="3">17X</strain>
    </source>
</reference>
<dbReference type="PANTHER" id="PTHR31965:SF1">
    <property type="entry name" value="TRANSMEMBRANE PROTEIN 42"/>
    <property type="match status" value="1"/>
</dbReference>
<feature type="transmembrane region" description="Helical" evidence="1">
    <location>
        <begin position="86"/>
        <end position="109"/>
    </location>
</feature>
<feature type="transmembrane region" description="Helical" evidence="1">
    <location>
        <begin position="52"/>
        <end position="74"/>
    </location>
</feature>
<dbReference type="EMBL" id="LK934637">
    <property type="protein sequence ID" value="CDU17893.1"/>
    <property type="molecule type" value="Genomic_DNA"/>
</dbReference>
<dbReference type="Proteomes" id="UP000072904">
    <property type="component" value="Chromosome 9"/>
</dbReference>
<dbReference type="Proteomes" id="UP000072874">
    <property type="component" value="Chromosome 9"/>
</dbReference>
<evidence type="ECO:0000256" key="1">
    <source>
        <dbReference type="SAM" id="Phobius"/>
    </source>
</evidence>
<gene>
    <name evidence="3" type="ORF">PY17X_0911800</name>
    <name evidence="2" type="ORF">PYYM_0911300</name>
</gene>
<dbReference type="SUPFAM" id="SSF103481">
    <property type="entry name" value="Multidrug resistance efflux transporter EmrE"/>
    <property type="match status" value="1"/>
</dbReference>
<reference evidence="2" key="3">
    <citation type="submission" date="2014-05" db="EMBL/GenBank/DDBJ databases">
        <authorList>
            <person name="Aslett A.Martin."/>
            <person name="De Silva Nishadi"/>
        </authorList>
    </citation>
    <scope>NUCLEOTIDE SEQUENCE</scope>
    <source>
        <strain evidence="2">YM</strain>
    </source>
</reference>
<dbReference type="AlphaFoldDB" id="A0A078KAV6"/>
<proteinExistence type="predicted"/>
<dbReference type="EMBL" id="LM993663">
    <property type="protein sequence ID" value="VTZ78310.1"/>
    <property type="molecule type" value="Genomic_DNA"/>
</dbReference>
<keyword evidence="1" id="KW-0812">Transmembrane</keyword>
<keyword evidence="1" id="KW-1133">Transmembrane helix</keyword>
<dbReference type="Gene3D" id="1.10.3730.20">
    <property type="match status" value="1"/>
</dbReference>
<reference evidence="3" key="2">
    <citation type="submission" date="2014-05" db="EMBL/GenBank/DDBJ databases">
        <authorList>
            <person name="Aslett M.A."/>
            <person name="De Silva N."/>
        </authorList>
    </citation>
    <scope>NUCLEOTIDE SEQUENCE</scope>
    <source>
        <strain evidence="3">17X</strain>
    </source>
</reference>
<evidence type="ECO:0000313" key="5">
    <source>
        <dbReference type="Proteomes" id="UP000072904"/>
    </source>
</evidence>
<dbReference type="GeneID" id="3792408"/>
<name>A0A078KAV6_PLAYE</name>
<feature type="transmembrane region" description="Helical" evidence="1">
    <location>
        <begin position="12"/>
        <end position="32"/>
    </location>
</feature>
<dbReference type="RefSeq" id="XP_727068.2">
    <property type="nucleotide sequence ID" value="XM_721975.2"/>
</dbReference>
<keyword evidence="1" id="KW-0472">Membrane</keyword>
<dbReference type="OMA" id="YLLLMNH"/>
<dbReference type="OrthoDB" id="5854584at2759"/>
<accession>A0A078KAV6</accession>
<dbReference type="VEuPathDB" id="PlasmoDB:PYYM_0911300"/>